<keyword evidence="4 6" id="KW-1133">Transmembrane helix</keyword>
<keyword evidence="5 6" id="KW-0472">Membrane</keyword>
<evidence type="ECO:0000256" key="3">
    <source>
        <dbReference type="ARBA" id="ARBA00022692"/>
    </source>
</evidence>
<feature type="domain" description="VTT" evidence="7">
    <location>
        <begin position="61"/>
        <end position="176"/>
    </location>
</feature>
<comment type="similarity">
    <text evidence="6">Belongs to the TVP38/TMEM64 family.</text>
</comment>
<evidence type="ECO:0000259" key="7">
    <source>
        <dbReference type="Pfam" id="PF09335"/>
    </source>
</evidence>
<evidence type="ECO:0000313" key="8">
    <source>
        <dbReference type="EMBL" id="SCZ59482.1"/>
    </source>
</evidence>
<evidence type="ECO:0000256" key="6">
    <source>
        <dbReference type="RuleBase" id="RU366058"/>
    </source>
</evidence>
<evidence type="ECO:0000256" key="5">
    <source>
        <dbReference type="ARBA" id="ARBA00023136"/>
    </source>
</evidence>
<proteinExistence type="inferred from homology"/>
<keyword evidence="3 6" id="KW-0812">Transmembrane</keyword>
<gene>
    <name evidence="8" type="ORF">SAMN03097708_01868</name>
</gene>
<feature type="transmembrane region" description="Helical" evidence="6">
    <location>
        <begin position="154"/>
        <end position="175"/>
    </location>
</feature>
<feature type="transmembrane region" description="Helical" evidence="6">
    <location>
        <begin position="187"/>
        <end position="209"/>
    </location>
</feature>
<dbReference type="PANTHER" id="PTHR12677:SF59">
    <property type="entry name" value="GOLGI APPARATUS MEMBRANE PROTEIN TVP38-RELATED"/>
    <property type="match status" value="1"/>
</dbReference>
<evidence type="ECO:0000313" key="9">
    <source>
        <dbReference type="Proteomes" id="UP000199648"/>
    </source>
</evidence>
<keyword evidence="9" id="KW-1185">Reference proteome</keyword>
<feature type="transmembrane region" description="Helical" evidence="6">
    <location>
        <begin position="42"/>
        <end position="68"/>
    </location>
</feature>
<comment type="subcellular location">
    <subcellularLocation>
        <location evidence="1 6">Cell membrane</location>
        <topology evidence="1 6">Multi-pass membrane protein</topology>
    </subcellularLocation>
</comment>
<accession>A0A1G5QCV3</accession>
<organism evidence="8 9">
    <name type="scientific">Thiohalomonas denitrificans</name>
    <dbReference type="NCBI Taxonomy" id="415747"/>
    <lineage>
        <taxon>Bacteria</taxon>
        <taxon>Pseudomonadati</taxon>
        <taxon>Pseudomonadota</taxon>
        <taxon>Gammaproteobacteria</taxon>
        <taxon>Thiohalomonadales</taxon>
        <taxon>Thiohalomonadaceae</taxon>
        <taxon>Thiohalomonas</taxon>
    </lineage>
</organism>
<feature type="transmembrane region" description="Helical" evidence="6">
    <location>
        <begin position="128"/>
        <end position="147"/>
    </location>
</feature>
<dbReference type="Pfam" id="PF09335">
    <property type="entry name" value="VTT_dom"/>
    <property type="match status" value="1"/>
</dbReference>
<dbReference type="STRING" id="415747.SAMN03097708_01868"/>
<dbReference type="AlphaFoldDB" id="A0A1G5QCV3"/>
<reference evidence="8 9" key="1">
    <citation type="submission" date="2016-10" db="EMBL/GenBank/DDBJ databases">
        <authorList>
            <person name="de Groot N.N."/>
        </authorList>
    </citation>
    <scope>NUCLEOTIDE SEQUENCE [LARGE SCALE GENOMIC DNA]</scope>
    <source>
        <strain evidence="8 9">HLD2</strain>
    </source>
</reference>
<dbReference type="EMBL" id="FMWD01000005">
    <property type="protein sequence ID" value="SCZ59482.1"/>
    <property type="molecule type" value="Genomic_DNA"/>
</dbReference>
<dbReference type="InterPro" id="IPR032816">
    <property type="entry name" value="VTT_dom"/>
</dbReference>
<evidence type="ECO:0000256" key="2">
    <source>
        <dbReference type="ARBA" id="ARBA00022475"/>
    </source>
</evidence>
<keyword evidence="2 6" id="KW-1003">Cell membrane</keyword>
<dbReference type="Proteomes" id="UP000199648">
    <property type="component" value="Unassembled WGS sequence"/>
</dbReference>
<dbReference type="InterPro" id="IPR015414">
    <property type="entry name" value="TMEM64"/>
</dbReference>
<sequence>MAVKHIGRILIIVLLGLGIVLALAYRGQFEGKALEESVRSAGFWAPLLFVAIFALGVVLFVPSTLMMLAGGALFGPYWGVLYNLAGATTGAVLAFIAARYITSDWVRRQTHGRLRQVIRGAEKEGWRFVAFTRLVPVFPFALLNYAFGLTRISLSIYVLTTFTFLGPGSFAYAYLGFAGREVVEGDAAPPEVLLAFVLLGVITLLPFVARRRYLLRKRLQQN</sequence>
<name>A0A1G5QCV3_9GAMM</name>
<protein>
    <recommendedName>
        <fullName evidence="6">TVP38/TMEM64 family membrane protein</fullName>
    </recommendedName>
</protein>
<dbReference type="RefSeq" id="WP_245688285.1">
    <property type="nucleotide sequence ID" value="NZ_FMWD01000005.1"/>
</dbReference>
<dbReference type="PANTHER" id="PTHR12677">
    <property type="entry name" value="GOLGI APPARATUS MEMBRANE PROTEIN TVP38-RELATED"/>
    <property type="match status" value="1"/>
</dbReference>
<evidence type="ECO:0000256" key="1">
    <source>
        <dbReference type="ARBA" id="ARBA00004651"/>
    </source>
</evidence>
<evidence type="ECO:0000256" key="4">
    <source>
        <dbReference type="ARBA" id="ARBA00022989"/>
    </source>
</evidence>
<feature type="transmembrane region" description="Helical" evidence="6">
    <location>
        <begin position="80"/>
        <end position="101"/>
    </location>
</feature>
<dbReference type="GO" id="GO:0005886">
    <property type="term" value="C:plasma membrane"/>
    <property type="evidence" value="ECO:0007669"/>
    <property type="project" value="UniProtKB-SubCell"/>
</dbReference>